<organism evidence="3 4">
    <name type="scientific">Trypanosoma cruzi</name>
    <dbReference type="NCBI Taxonomy" id="5693"/>
    <lineage>
        <taxon>Eukaryota</taxon>
        <taxon>Discoba</taxon>
        <taxon>Euglenozoa</taxon>
        <taxon>Kinetoplastea</taxon>
        <taxon>Metakinetoplastina</taxon>
        <taxon>Trypanosomatida</taxon>
        <taxon>Trypanosomatidae</taxon>
        <taxon>Trypanosoma</taxon>
        <taxon>Schizotrypanum</taxon>
    </lineage>
</organism>
<dbReference type="EMBL" id="JABDHM010000077">
    <property type="protein sequence ID" value="KAF5219129.1"/>
    <property type="molecule type" value="Genomic_DNA"/>
</dbReference>
<feature type="chain" id="PRO_5029799511" description="Mucin TcMUCII" evidence="2">
    <location>
        <begin position="30"/>
        <end position="323"/>
    </location>
</feature>
<name>A0A7J6XXI2_TRYCR</name>
<feature type="region of interest" description="Disordered" evidence="1">
    <location>
        <begin position="186"/>
        <end position="289"/>
    </location>
</feature>
<feature type="compositionally biased region" description="Polar residues" evidence="1">
    <location>
        <begin position="198"/>
        <end position="208"/>
    </location>
</feature>
<proteinExistence type="predicted"/>
<evidence type="ECO:0000313" key="3">
    <source>
        <dbReference type="EMBL" id="KAF5219129.1"/>
    </source>
</evidence>
<comment type="caution">
    <text evidence="3">The sequence shown here is derived from an EMBL/GenBank/DDBJ whole genome shotgun (WGS) entry which is preliminary data.</text>
</comment>
<gene>
    <name evidence="3" type="ORF">ECC02_007905</name>
</gene>
<accession>A0A7J6XXI2</accession>
<dbReference type="VEuPathDB" id="TriTrypDB:ECC02_007905"/>
<keyword evidence="2" id="KW-0732">Signal</keyword>
<feature type="compositionally biased region" description="Low complexity" evidence="1">
    <location>
        <begin position="244"/>
        <end position="287"/>
    </location>
</feature>
<evidence type="ECO:0008006" key="5">
    <source>
        <dbReference type="Google" id="ProtNLM"/>
    </source>
</evidence>
<evidence type="ECO:0000256" key="2">
    <source>
        <dbReference type="SAM" id="SignalP"/>
    </source>
</evidence>
<evidence type="ECO:0000313" key="4">
    <source>
        <dbReference type="Proteomes" id="UP000583944"/>
    </source>
</evidence>
<evidence type="ECO:0000256" key="1">
    <source>
        <dbReference type="SAM" id="MobiDB-lite"/>
    </source>
</evidence>
<feature type="region of interest" description="Disordered" evidence="1">
    <location>
        <begin position="75"/>
        <end position="174"/>
    </location>
</feature>
<feature type="signal peptide" evidence="2">
    <location>
        <begin position="1"/>
        <end position="29"/>
    </location>
</feature>
<dbReference type="InterPro" id="IPR000458">
    <property type="entry name" value="Tryp_mucin"/>
</dbReference>
<protein>
    <recommendedName>
        <fullName evidence="5">Mucin TcMUCII</fullName>
    </recommendedName>
</protein>
<sequence length="323" mass="33414">MMAMMMAGRVLLVVCALCVLWCGAGWVYAKDLDNNAQEGCVTSGELGTNCSHMPRGCNKPALMMPLRSVLSVAAVEASNEQEDSKANTGSDLTSGDRSDTVSGTLGGTGVIDGSKVDGSEPLRLAVVPPDNSVGAPPPPSPDADKEPDDSLLPKVVPSSDKNNPSEKIVHSETALPAGTALLNDEASKESLPTVKPAPNSQESTGTVKTTERVSEENPDVLQGPDTVNAGQSRKKTDTEIKPHTTTATTATKAPTTTTTTTTTKTTTTAPEPPNTTTTKNAPTTTTTRAPSRLRRIDGSLSSSAWVCAPLLLAASALAYTAVN</sequence>
<reference evidence="3 4" key="1">
    <citation type="journal article" date="2019" name="Genome Biol. Evol.">
        <title>Nanopore Sequencing Significantly Improves Genome Assembly of the Protozoan Parasite Trypanosoma cruzi.</title>
        <authorList>
            <person name="Diaz-Viraque F."/>
            <person name="Pita S."/>
            <person name="Greif G."/>
            <person name="de Souza R.C.M."/>
            <person name="Iraola G."/>
            <person name="Robello C."/>
        </authorList>
    </citation>
    <scope>NUCLEOTIDE SEQUENCE [LARGE SCALE GENOMIC DNA]</scope>
    <source>
        <strain evidence="3 4">Berenice</strain>
    </source>
</reference>
<dbReference type="AlphaFoldDB" id="A0A7J6XXI2"/>
<dbReference type="Proteomes" id="UP000583944">
    <property type="component" value="Unassembled WGS sequence"/>
</dbReference>
<dbReference type="Pfam" id="PF01456">
    <property type="entry name" value="Mucin"/>
    <property type="match status" value="1"/>
</dbReference>